<dbReference type="EMBL" id="QLMD01000005">
    <property type="protein sequence ID" value="RAJ98257.1"/>
    <property type="molecule type" value="Genomic_DNA"/>
</dbReference>
<evidence type="ECO:0000313" key="4">
    <source>
        <dbReference type="Proteomes" id="UP000287865"/>
    </source>
</evidence>
<name>A0A327WY73_9GAMM</name>
<evidence type="ECO:0000313" key="3">
    <source>
        <dbReference type="Proteomes" id="UP000249203"/>
    </source>
</evidence>
<dbReference type="Proteomes" id="UP000287865">
    <property type="component" value="Unassembled WGS sequence"/>
</dbReference>
<proteinExistence type="predicted"/>
<dbReference type="RefSeq" id="WP_111569113.1">
    <property type="nucleotide sequence ID" value="NZ_PIPK01000005.1"/>
</dbReference>
<evidence type="ECO:0000313" key="2">
    <source>
        <dbReference type="EMBL" id="RUO24909.1"/>
    </source>
</evidence>
<evidence type="ECO:0000313" key="1">
    <source>
        <dbReference type="EMBL" id="RAJ98257.1"/>
    </source>
</evidence>
<sequence>MEVSMNSQQALELKGVQMANNQQKLVGQASLQLLQSAAVEMTVSPSTPSAAVGQNINTTA</sequence>
<organism evidence="1 3">
    <name type="scientific">Aliidiomarina maris</name>
    <dbReference type="NCBI Taxonomy" id="531312"/>
    <lineage>
        <taxon>Bacteria</taxon>
        <taxon>Pseudomonadati</taxon>
        <taxon>Pseudomonadota</taxon>
        <taxon>Gammaproteobacteria</taxon>
        <taxon>Alteromonadales</taxon>
        <taxon>Idiomarinaceae</taxon>
        <taxon>Aliidiomarina</taxon>
    </lineage>
</organism>
<gene>
    <name evidence="1" type="ORF">B0I24_1057</name>
    <name evidence="2" type="ORF">CWE07_07680</name>
</gene>
<protein>
    <submittedName>
        <fullName evidence="1">Uncharacterized protein</fullName>
    </submittedName>
</protein>
<keyword evidence="4" id="KW-1185">Reference proteome</keyword>
<dbReference type="AlphaFoldDB" id="A0A327WY73"/>
<reference evidence="1 3" key="2">
    <citation type="submission" date="2018-06" db="EMBL/GenBank/DDBJ databases">
        <title>Genomic Encyclopedia of Type Strains, Phase III (KMG-III): the genomes of soil and plant-associated and newly described type strains.</title>
        <authorList>
            <person name="Whitman W."/>
        </authorList>
    </citation>
    <scope>NUCLEOTIDE SEQUENCE [LARGE SCALE GENOMIC DNA]</scope>
    <source>
        <strain evidence="1 3">CGMCC 1.15366</strain>
    </source>
</reference>
<accession>A0A327WY73</accession>
<reference evidence="2 4" key="1">
    <citation type="journal article" date="2018" name="Front. Microbiol.">
        <title>Genome-Based Analysis Reveals the Taxonomy and Diversity of the Family Idiomarinaceae.</title>
        <authorList>
            <person name="Liu Y."/>
            <person name="Lai Q."/>
            <person name="Shao Z."/>
        </authorList>
    </citation>
    <scope>NUCLEOTIDE SEQUENCE [LARGE SCALE GENOMIC DNA]</scope>
    <source>
        <strain evidence="2 4">CF12-14</strain>
    </source>
</reference>
<dbReference type="OrthoDB" id="6402597at2"/>
<comment type="caution">
    <text evidence="1">The sequence shown here is derived from an EMBL/GenBank/DDBJ whole genome shotgun (WGS) entry which is preliminary data.</text>
</comment>
<dbReference type="EMBL" id="PIPK01000005">
    <property type="protein sequence ID" value="RUO24909.1"/>
    <property type="molecule type" value="Genomic_DNA"/>
</dbReference>
<dbReference type="Proteomes" id="UP000249203">
    <property type="component" value="Unassembled WGS sequence"/>
</dbReference>